<reference evidence="3 4" key="1">
    <citation type="journal article" date="2014" name="Genome Announc.">
        <title>Draft Genome Sequence of the Agar-Degrading Bacterium Catenovulum sp. Strain DS-2, Isolated from Intestines of Haliotis diversicolor.</title>
        <authorList>
            <person name="Shan D."/>
            <person name="Li X."/>
            <person name="Gu Z."/>
            <person name="Wei G."/>
            <person name="Gao Z."/>
            <person name="Shao Z."/>
        </authorList>
    </citation>
    <scope>NUCLEOTIDE SEQUENCE [LARGE SCALE GENOMIC DNA]</scope>
    <source>
        <strain evidence="3 4">DS-2</strain>
    </source>
</reference>
<dbReference type="PROSITE" id="PS52050">
    <property type="entry name" value="WYL"/>
    <property type="match status" value="1"/>
</dbReference>
<dbReference type="InterPro" id="IPR026881">
    <property type="entry name" value="WYL_dom"/>
</dbReference>
<dbReference type="PANTHER" id="PTHR34580">
    <property type="match status" value="1"/>
</dbReference>
<dbReference type="Proteomes" id="UP000019276">
    <property type="component" value="Unassembled WGS sequence"/>
</dbReference>
<name>W7QQD7_9ALTE</name>
<dbReference type="EMBL" id="ARZY01000015">
    <property type="protein sequence ID" value="EWH10113.1"/>
    <property type="molecule type" value="Genomic_DNA"/>
</dbReference>
<feature type="domain" description="WCX" evidence="2">
    <location>
        <begin position="250"/>
        <end position="327"/>
    </location>
</feature>
<evidence type="ECO:0000313" key="3">
    <source>
        <dbReference type="EMBL" id="EWH10113.1"/>
    </source>
</evidence>
<dbReference type="InterPro" id="IPR051534">
    <property type="entry name" value="CBASS_pafABC_assoc_protein"/>
</dbReference>
<dbReference type="Pfam" id="PF25583">
    <property type="entry name" value="WCX"/>
    <property type="match status" value="1"/>
</dbReference>
<feature type="domain" description="WYL" evidence="1">
    <location>
        <begin position="151"/>
        <end position="218"/>
    </location>
</feature>
<accession>W7QQD7</accession>
<dbReference type="STRING" id="1328313.DS2_09212"/>
<evidence type="ECO:0000259" key="2">
    <source>
        <dbReference type="Pfam" id="PF25583"/>
    </source>
</evidence>
<proteinExistence type="predicted"/>
<dbReference type="Pfam" id="PF13280">
    <property type="entry name" value="WYL"/>
    <property type="match status" value="1"/>
</dbReference>
<dbReference type="InterPro" id="IPR057727">
    <property type="entry name" value="WCX_dom"/>
</dbReference>
<evidence type="ECO:0000259" key="1">
    <source>
        <dbReference type="Pfam" id="PF13280"/>
    </source>
</evidence>
<dbReference type="eggNOG" id="COG2378">
    <property type="taxonomic scope" value="Bacteria"/>
</dbReference>
<dbReference type="AlphaFoldDB" id="W7QQD7"/>
<dbReference type="OrthoDB" id="8595817at2"/>
<dbReference type="PANTHER" id="PTHR34580:SF1">
    <property type="entry name" value="PROTEIN PAFC"/>
    <property type="match status" value="1"/>
</dbReference>
<gene>
    <name evidence="3" type="ORF">DS2_09212</name>
</gene>
<comment type="caution">
    <text evidence="3">The sequence shown here is derived from an EMBL/GenBank/DDBJ whole genome shotgun (WGS) entry which is preliminary data.</text>
</comment>
<keyword evidence="4" id="KW-1185">Reference proteome</keyword>
<evidence type="ECO:0000313" key="4">
    <source>
        <dbReference type="Proteomes" id="UP000019276"/>
    </source>
</evidence>
<organism evidence="3 4">
    <name type="scientific">Catenovulum agarivorans DS-2</name>
    <dbReference type="NCBI Taxonomy" id="1328313"/>
    <lineage>
        <taxon>Bacteria</taxon>
        <taxon>Pseudomonadati</taxon>
        <taxon>Pseudomonadota</taxon>
        <taxon>Gammaproteobacteria</taxon>
        <taxon>Alteromonadales</taxon>
        <taxon>Alteromonadaceae</taxon>
        <taxon>Catenovulum</taxon>
    </lineage>
</organism>
<protein>
    <submittedName>
        <fullName evidence="3">Transcriptional factor</fullName>
    </submittedName>
</protein>
<sequence>MDDLQLKVLDCLRQSTRPKTKKEIYQYCSDASEDVSQRSVERAVNKLAELNYIEPVDATKQRNQQWQLCLESALFSASLSAFDALMIKLLYQHSRAILPVSNFSQVLLDSAELVIDKLPPSSPYRKWHKKVFIEQRGQPLLPPEIEDEIQTTCYQALFNETALKIQYKSKSETSDVSQWRTVYPVGLVIRSHIHYLVVQFQGNEQAYYLLSMHRIVAADSTSDTFDYPQNFELNRYVQQGRTGLAYTDKTVEIKLKFYDFARNIVAESPINDTMKWLESGENYTFYSVELVPNYDFESWLLSLAECVEVVEPEHFREHMRQRLSQALELYGVNKKPN</sequence>
<dbReference type="RefSeq" id="WP_035014458.1">
    <property type="nucleotide sequence ID" value="NZ_ARZY01000015.1"/>
</dbReference>